<comment type="caution">
    <text evidence="1">The sequence shown here is derived from an EMBL/GenBank/DDBJ whole genome shotgun (WGS) entry which is preliminary data.</text>
</comment>
<name>A0A232FML0_9HYME</name>
<proteinExistence type="predicted"/>
<reference evidence="1 2" key="1">
    <citation type="journal article" date="2017" name="Curr. Biol.">
        <title>The Evolution of Venom by Co-option of Single-Copy Genes.</title>
        <authorList>
            <person name="Martinson E.O."/>
            <person name="Mrinalini"/>
            <person name="Kelkar Y.D."/>
            <person name="Chang C.H."/>
            <person name="Werren J.H."/>
        </authorList>
    </citation>
    <scope>NUCLEOTIDE SEQUENCE [LARGE SCALE GENOMIC DNA]</scope>
    <source>
        <strain evidence="1 2">Alberta</strain>
        <tissue evidence="1">Whole body</tissue>
    </source>
</reference>
<dbReference type="Proteomes" id="UP000215335">
    <property type="component" value="Unassembled WGS sequence"/>
</dbReference>
<evidence type="ECO:0000313" key="1">
    <source>
        <dbReference type="EMBL" id="OXU31597.1"/>
    </source>
</evidence>
<keyword evidence="2" id="KW-1185">Reference proteome</keyword>
<evidence type="ECO:0000313" key="2">
    <source>
        <dbReference type="Proteomes" id="UP000215335"/>
    </source>
</evidence>
<dbReference type="STRING" id="543379.A0A232FML0"/>
<gene>
    <name evidence="1" type="ORF">TSAR_010259</name>
</gene>
<dbReference type="OrthoDB" id="1749473at2759"/>
<sequence length="110" mass="12535">MRRARTPKAPVGASSMVEPIRDPVDGCYPSRFRAKTVSKTITDCKRIRVYPIQPPVATCINIDPRKLSTGRYVGSRPIKLRKSSWKQRNLDTVRKKEKEKQNLIGLLTGR</sequence>
<accession>A0A232FML0</accession>
<organism evidence="1 2">
    <name type="scientific">Trichomalopsis sarcophagae</name>
    <dbReference type="NCBI Taxonomy" id="543379"/>
    <lineage>
        <taxon>Eukaryota</taxon>
        <taxon>Metazoa</taxon>
        <taxon>Ecdysozoa</taxon>
        <taxon>Arthropoda</taxon>
        <taxon>Hexapoda</taxon>
        <taxon>Insecta</taxon>
        <taxon>Pterygota</taxon>
        <taxon>Neoptera</taxon>
        <taxon>Endopterygota</taxon>
        <taxon>Hymenoptera</taxon>
        <taxon>Apocrita</taxon>
        <taxon>Proctotrupomorpha</taxon>
        <taxon>Chalcidoidea</taxon>
        <taxon>Pteromalidae</taxon>
        <taxon>Pteromalinae</taxon>
        <taxon>Trichomalopsis</taxon>
    </lineage>
</organism>
<dbReference type="AlphaFoldDB" id="A0A232FML0"/>
<protein>
    <submittedName>
        <fullName evidence="1">Uncharacterized protein</fullName>
    </submittedName>
</protein>
<dbReference type="EMBL" id="NNAY01000046">
    <property type="protein sequence ID" value="OXU31597.1"/>
    <property type="molecule type" value="Genomic_DNA"/>
</dbReference>